<dbReference type="InterPro" id="IPR019949">
    <property type="entry name" value="CmoO-like"/>
</dbReference>
<dbReference type="InterPro" id="IPR011251">
    <property type="entry name" value="Luciferase-like_dom"/>
</dbReference>
<comment type="caution">
    <text evidence="4">The sequence shown here is derived from an EMBL/GenBank/DDBJ whole genome shotgun (WGS) entry which is preliminary data.</text>
</comment>
<gene>
    <name evidence="4" type="ORF">K8V11_01875</name>
</gene>
<evidence type="ECO:0000259" key="3">
    <source>
        <dbReference type="Pfam" id="PF00296"/>
    </source>
</evidence>
<sequence length="373" mass="39675">MTSETTNPQTPANSPDSDGGSAAPSPLGDYAQAAKRARNGVPLSVLDLVGVSEDGRHALSASMEAAAAAERAGYFRYWFAEHHNTEGVASSATSIIIAMAARATSSIRVGSGGIMLPNHAPLQVAEDFGTVAQIEPGRIDLGLGRAPGTDQMTSQLINHFSPEPKLFAQAIYDMQGWFSDRGTGHSTPVRSVASAGTDVPIWVLGSTVNGASIAGQLGLPFSVASHFQPEGFEEAIKTYRETFSTESPTARIDSPHVMVAVNVLAAETSEEAWRQFTTTQRMFLGIRRGRQTKLAKPLPDISDVATPMEVAMLDSVLRVRAVGTPDEVVASLDEIAERTGADEIITTTYAYDPAVRIRSMELLAERWNSSAAS</sequence>
<dbReference type="PANTHER" id="PTHR30137">
    <property type="entry name" value="LUCIFERASE-LIKE MONOOXYGENASE"/>
    <property type="match status" value="1"/>
</dbReference>
<dbReference type="SUPFAM" id="SSF51679">
    <property type="entry name" value="Bacterial luciferase-like"/>
    <property type="match status" value="1"/>
</dbReference>
<comment type="similarity">
    <text evidence="1">To bacterial alkanal monooxygenase alpha and beta chains.</text>
</comment>
<dbReference type="Gene3D" id="3.20.20.30">
    <property type="entry name" value="Luciferase-like domain"/>
    <property type="match status" value="1"/>
</dbReference>
<proteinExistence type="predicted"/>
<dbReference type="GO" id="GO:0005829">
    <property type="term" value="C:cytosol"/>
    <property type="evidence" value="ECO:0007669"/>
    <property type="project" value="TreeGrafter"/>
</dbReference>
<dbReference type="InterPro" id="IPR050766">
    <property type="entry name" value="Bact_Lucif_Oxidored"/>
</dbReference>
<dbReference type="AlphaFoldDB" id="A0A921F493"/>
<evidence type="ECO:0000313" key="4">
    <source>
        <dbReference type="EMBL" id="HJE89744.1"/>
    </source>
</evidence>
<dbReference type="RefSeq" id="WP_303910514.1">
    <property type="nucleotide sequence ID" value="NZ_DYXM01000037.1"/>
</dbReference>
<accession>A0A921F493</accession>
<dbReference type="Pfam" id="PF00296">
    <property type="entry name" value="Bac_luciferase"/>
    <property type="match status" value="1"/>
</dbReference>
<dbReference type="CDD" id="cd00347">
    <property type="entry name" value="Flavin_utilizing_monoxygenases"/>
    <property type="match status" value="1"/>
</dbReference>
<reference evidence="4" key="1">
    <citation type="journal article" date="2021" name="PeerJ">
        <title>Extensive microbial diversity within the chicken gut microbiome revealed by metagenomics and culture.</title>
        <authorList>
            <person name="Gilroy R."/>
            <person name="Ravi A."/>
            <person name="Getino M."/>
            <person name="Pursley I."/>
            <person name="Horton D.L."/>
            <person name="Alikhan N.F."/>
            <person name="Baker D."/>
            <person name="Gharbi K."/>
            <person name="Hall N."/>
            <person name="Watson M."/>
            <person name="Adriaenssens E.M."/>
            <person name="Foster-Nyarko E."/>
            <person name="Jarju S."/>
            <person name="Secka A."/>
            <person name="Antonio M."/>
            <person name="Oren A."/>
            <person name="Chaudhuri R.R."/>
            <person name="La Ragione R."/>
            <person name="Hildebrand F."/>
            <person name="Pallen M.J."/>
        </authorList>
    </citation>
    <scope>NUCLEOTIDE SEQUENCE</scope>
    <source>
        <strain evidence="4">ChiGjej1B1-18357</strain>
    </source>
</reference>
<dbReference type="PANTHER" id="PTHR30137:SF6">
    <property type="entry name" value="LUCIFERASE-LIKE MONOOXYGENASE"/>
    <property type="match status" value="1"/>
</dbReference>
<dbReference type="InterPro" id="IPR036661">
    <property type="entry name" value="Luciferase-like_sf"/>
</dbReference>
<feature type="compositionally biased region" description="Polar residues" evidence="2">
    <location>
        <begin position="1"/>
        <end position="16"/>
    </location>
</feature>
<feature type="domain" description="Luciferase-like" evidence="3">
    <location>
        <begin position="57"/>
        <end position="342"/>
    </location>
</feature>
<evidence type="ECO:0000256" key="2">
    <source>
        <dbReference type="SAM" id="MobiDB-lite"/>
    </source>
</evidence>
<evidence type="ECO:0000256" key="1">
    <source>
        <dbReference type="ARBA" id="ARBA00007789"/>
    </source>
</evidence>
<protein>
    <submittedName>
        <fullName evidence="4">LLM class flavin-dependent oxidoreductase</fullName>
    </submittedName>
</protein>
<reference evidence="4" key="2">
    <citation type="submission" date="2021-09" db="EMBL/GenBank/DDBJ databases">
        <authorList>
            <person name="Gilroy R."/>
        </authorList>
    </citation>
    <scope>NUCLEOTIDE SEQUENCE</scope>
    <source>
        <strain evidence="4">ChiGjej1B1-18357</strain>
    </source>
</reference>
<dbReference type="GO" id="GO:0016705">
    <property type="term" value="F:oxidoreductase activity, acting on paired donors, with incorporation or reduction of molecular oxygen"/>
    <property type="evidence" value="ECO:0007669"/>
    <property type="project" value="InterPro"/>
</dbReference>
<dbReference type="Proteomes" id="UP000776650">
    <property type="component" value="Unassembled WGS sequence"/>
</dbReference>
<evidence type="ECO:0000313" key="5">
    <source>
        <dbReference type="Proteomes" id="UP000776650"/>
    </source>
</evidence>
<organism evidence="4 5">
    <name type="scientific">Dietzia timorensis</name>
    <dbReference type="NCBI Taxonomy" id="499555"/>
    <lineage>
        <taxon>Bacteria</taxon>
        <taxon>Bacillati</taxon>
        <taxon>Actinomycetota</taxon>
        <taxon>Actinomycetes</taxon>
        <taxon>Mycobacteriales</taxon>
        <taxon>Dietziaceae</taxon>
        <taxon>Dietzia</taxon>
    </lineage>
</organism>
<name>A0A921F493_9ACTN</name>
<feature type="region of interest" description="Disordered" evidence="2">
    <location>
        <begin position="1"/>
        <end position="28"/>
    </location>
</feature>
<dbReference type="NCBIfam" id="TIGR03558">
    <property type="entry name" value="oxido_grp_1"/>
    <property type="match status" value="1"/>
</dbReference>
<dbReference type="EMBL" id="DYXM01000037">
    <property type="protein sequence ID" value="HJE89744.1"/>
    <property type="molecule type" value="Genomic_DNA"/>
</dbReference>